<dbReference type="InterPro" id="IPR036567">
    <property type="entry name" value="RHF-like"/>
</dbReference>
<dbReference type="InterPro" id="IPR003489">
    <property type="entry name" value="RHF/RaiA"/>
</dbReference>
<gene>
    <name evidence="1" type="ORF">MNB_SM-6-1001</name>
</gene>
<dbReference type="Pfam" id="PF02482">
    <property type="entry name" value="Ribosomal_S30AE"/>
    <property type="match status" value="1"/>
</dbReference>
<reference evidence="1" key="1">
    <citation type="submission" date="2016-10" db="EMBL/GenBank/DDBJ databases">
        <authorList>
            <person name="de Groot N.N."/>
        </authorList>
    </citation>
    <scope>NUCLEOTIDE SEQUENCE</scope>
</reference>
<evidence type="ECO:0000313" key="1">
    <source>
        <dbReference type="EMBL" id="SFV70229.1"/>
    </source>
</evidence>
<sequence length="109" mass="12238">MNLQIRAKDLKLGDATKSHIEHAVEAFRKYSLDITSIHCNLIAEKKGVLVEFEINVAHAEPIIISQHDEVLDAAIDLAVDRAEKALRRLHDKIKDHKAVPLKELESVDA</sequence>
<organism evidence="1">
    <name type="scientific">hydrothermal vent metagenome</name>
    <dbReference type="NCBI Taxonomy" id="652676"/>
    <lineage>
        <taxon>unclassified sequences</taxon>
        <taxon>metagenomes</taxon>
        <taxon>ecological metagenomes</taxon>
    </lineage>
</organism>
<dbReference type="AlphaFoldDB" id="A0A1W1CWS4"/>
<proteinExistence type="predicted"/>
<dbReference type="CDD" id="cd00552">
    <property type="entry name" value="RaiA"/>
    <property type="match status" value="1"/>
</dbReference>
<dbReference type="EMBL" id="FPHK01000142">
    <property type="protein sequence ID" value="SFV70229.1"/>
    <property type="molecule type" value="Genomic_DNA"/>
</dbReference>
<dbReference type="NCBIfam" id="TIGR00741">
    <property type="entry name" value="yfiA"/>
    <property type="match status" value="1"/>
</dbReference>
<dbReference type="Gene3D" id="3.30.160.100">
    <property type="entry name" value="Ribosome hibernation promotion factor-like"/>
    <property type="match status" value="1"/>
</dbReference>
<accession>A0A1W1CWS4</accession>
<dbReference type="SUPFAM" id="SSF69754">
    <property type="entry name" value="Ribosome binding protein Y (YfiA homologue)"/>
    <property type="match status" value="1"/>
</dbReference>
<name>A0A1W1CWS4_9ZZZZ</name>
<protein>
    <submittedName>
        <fullName evidence="1">Ribosomal subunit interface protein</fullName>
    </submittedName>
</protein>